<keyword evidence="2" id="KW-0560">Oxidoreductase</keyword>
<name>A0A1G9RNM3_9FIRM</name>
<dbReference type="OrthoDB" id="9799749at2"/>
<dbReference type="PROSITE" id="PS50903">
    <property type="entry name" value="RUBREDOXIN_LIKE"/>
    <property type="match status" value="2"/>
</dbReference>
<dbReference type="InterPro" id="IPR012349">
    <property type="entry name" value="Split_barrel_FMN-bd"/>
</dbReference>
<dbReference type="PANTHER" id="PTHR30466">
    <property type="entry name" value="FLAVIN REDUCTASE"/>
    <property type="match status" value="1"/>
</dbReference>
<dbReference type="InterPro" id="IPR050268">
    <property type="entry name" value="NADH-dep_flavin_reductase"/>
</dbReference>
<evidence type="ECO:0000313" key="5">
    <source>
        <dbReference type="Proteomes" id="UP000214880"/>
    </source>
</evidence>
<evidence type="ECO:0000256" key="2">
    <source>
        <dbReference type="ARBA" id="ARBA00023002"/>
    </source>
</evidence>
<dbReference type="SUPFAM" id="SSF57802">
    <property type="entry name" value="Rubredoxin-like"/>
    <property type="match status" value="2"/>
</dbReference>
<organism evidence="4 5">
    <name type="scientific">Dendrosporobacter quercicolus</name>
    <dbReference type="NCBI Taxonomy" id="146817"/>
    <lineage>
        <taxon>Bacteria</taxon>
        <taxon>Bacillati</taxon>
        <taxon>Bacillota</taxon>
        <taxon>Negativicutes</taxon>
        <taxon>Selenomonadales</taxon>
        <taxon>Sporomusaceae</taxon>
        <taxon>Dendrosporobacter</taxon>
    </lineage>
</organism>
<dbReference type="STRING" id="146817.SAMN04488502_10352"/>
<gene>
    <name evidence="4" type="ORF">SAMN04488502_10352</name>
</gene>
<protein>
    <submittedName>
        <fullName evidence="4">NADH-FMN oxidoreductase RutF, flavin reductase (DIM6/NTAB) family</fullName>
    </submittedName>
</protein>
<feature type="domain" description="Rubredoxin-like" evidence="3">
    <location>
        <begin position="1"/>
        <end position="35"/>
    </location>
</feature>
<reference evidence="4 5" key="1">
    <citation type="submission" date="2016-10" db="EMBL/GenBank/DDBJ databases">
        <authorList>
            <person name="de Groot N.N."/>
        </authorList>
    </citation>
    <scope>NUCLEOTIDE SEQUENCE [LARGE SCALE GENOMIC DNA]</scope>
    <source>
        <strain evidence="4 5">DSM 1736</strain>
    </source>
</reference>
<dbReference type="CDD" id="cd00729">
    <property type="entry name" value="rubredoxin_SM"/>
    <property type="match status" value="1"/>
</dbReference>
<evidence type="ECO:0000313" key="4">
    <source>
        <dbReference type="EMBL" id="SDM24876.1"/>
    </source>
</evidence>
<dbReference type="Gene3D" id="2.20.28.10">
    <property type="match status" value="2"/>
</dbReference>
<dbReference type="InterPro" id="IPR048574">
    <property type="entry name" value="RUBY_RBDX"/>
</dbReference>
<dbReference type="PANTHER" id="PTHR30466:SF1">
    <property type="entry name" value="FMN REDUCTASE (NADH) RUTF"/>
    <property type="match status" value="1"/>
</dbReference>
<feature type="domain" description="Rubredoxin-like" evidence="3">
    <location>
        <begin position="45"/>
        <end position="79"/>
    </location>
</feature>
<dbReference type="GO" id="GO:0042602">
    <property type="term" value="F:riboflavin reductase (NADPH) activity"/>
    <property type="evidence" value="ECO:0007669"/>
    <property type="project" value="TreeGrafter"/>
</dbReference>
<accession>A0A1G9RNM3</accession>
<comment type="cofactor">
    <cofactor evidence="1">
        <name>Fe(3+)</name>
        <dbReference type="ChEBI" id="CHEBI:29034"/>
    </cofactor>
</comment>
<dbReference type="InterPro" id="IPR002563">
    <property type="entry name" value="Flavin_Rdtase-like_dom"/>
</dbReference>
<evidence type="ECO:0000259" key="3">
    <source>
        <dbReference type="PROSITE" id="PS50903"/>
    </source>
</evidence>
<dbReference type="AlphaFoldDB" id="A0A1G9RNM3"/>
<dbReference type="Pfam" id="PF01613">
    <property type="entry name" value="Flavin_Reduct"/>
    <property type="match status" value="1"/>
</dbReference>
<dbReference type="Proteomes" id="UP000214880">
    <property type="component" value="Unassembled WGS sequence"/>
</dbReference>
<dbReference type="EMBL" id="FNHB01000003">
    <property type="protein sequence ID" value="SDM24876.1"/>
    <property type="molecule type" value="Genomic_DNA"/>
</dbReference>
<evidence type="ECO:0000256" key="1">
    <source>
        <dbReference type="ARBA" id="ARBA00001965"/>
    </source>
</evidence>
<sequence>MKIWRCMVCGYEHTGDNPPESCPVCGVGPEEFSIKSGDSGNAGGVKRWKCTVCDYIHTGEHPPERCPLCGVGPELFVLLEEKIAALDAQVIADTDMGTIRAALNMISYGLYVVAAAKDDKHNGMCANTVFQLTDDPPQIAVCINKNNLTHEYIKYSGTFTVSILGREQLAAVKHFGYRSGRGTDKFAGIDFLPALNGCPVLRNCIAYLEATVIPAKTTDVGTHTLFVAVVTSGRMVLNEEGLTYAYYRQNRT</sequence>
<dbReference type="GO" id="GO:0010181">
    <property type="term" value="F:FMN binding"/>
    <property type="evidence" value="ECO:0007669"/>
    <property type="project" value="InterPro"/>
</dbReference>
<dbReference type="InterPro" id="IPR024934">
    <property type="entry name" value="Rubredoxin-like_dom"/>
</dbReference>
<dbReference type="GO" id="GO:0005506">
    <property type="term" value="F:iron ion binding"/>
    <property type="evidence" value="ECO:0007669"/>
    <property type="project" value="InterPro"/>
</dbReference>
<dbReference type="Pfam" id="PF21349">
    <property type="entry name" value="RUBY_RBDX"/>
    <property type="match status" value="2"/>
</dbReference>
<keyword evidence="5" id="KW-1185">Reference proteome</keyword>
<dbReference type="RefSeq" id="WP_092071327.1">
    <property type="nucleotide sequence ID" value="NZ_FNHB01000003.1"/>
</dbReference>
<dbReference type="SMART" id="SM00903">
    <property type="entry name" value="Flavin_Reduct"/>
    <property type="match status" value="1"/>
</dbReference>
<dbReference type="SUPFAM" id="SSF50475">
    <property type="entry name" value="FMN-binding split barrel"/>
    <property type="match status" value="1"/>
</dbReference>
<proteinExistence type="predicted"/>
<dbReference type="Gene3D" id="2.30.110.10">
    <property type="entry name" value="Electron Transport, Fmn-binding Protein, Chain A"/>
    <property type="match status" value="1"/>
</dbReference>